<evidence type="ECO:0000256" key="2">
    <source>
        <dbReference type="SAM" id="SignalP"/>
    </source>
</evidence>
<evidence type="ECO:0000256" key="1">
    <source>
        <dbReference type="SAM" id="MobiDB-lite"/>
    </source>
</evidence>
<feature type="signal peptide" evidence="2">
    <location>
        <begin position="1"/>
        <end position="23"/>
    </location>
</feature>
<evidence type="ECO:0000313" key="4">
    <source>
        <dbReference type="Proteomes" id="UP000321820"/>
    </source>
</evidence>
<sequence>MKALCPVSLLCLICLTPPAGVVAQTAHKQTPSQTQQSSEADNSQTSTQQEIRPGWVDAAVPREERSYFDLGAALSYGRDTAVNNTPDLKSNTLGIQGHVGISSVGHRFSSYLTHDATVLQFPASDIKMQQYHWTTVGMTEITSPRTVWGLNAANAYGADAARAGSSVSLASVNSAIDNNGVQTGLITGDTLRQYVTFLVDHETSEVSALSFGASAGFHNFLGAAPSTRQYEINAAYRELWSRRLLVGVRSDAVQQNFGAGTCVTAALEGLSTYQMTTAVRVEGSGGPVFGSAQCTGNYQYAFAVSAQNARGNRIYIGTSRKRGNGVVAGSLWETSVYGGAQAGNPRRFTVSVDGGYTSYHGGALTNTSSDIDGYFVSGEFHRHLSEWAEWSFTARHFQRTVSSVDLARTVFFVTFTWSKQHGGPRVR</sequence>
<reference evidence="3 4" key="1">
    <citation type="submission" date="2019-08" db="EMBL/GenBank/DDBJ databases">
        <title>Complete genome sequence of Terriglobus albidus strain ORNL.</title>
        <authorList>
            <person name="Podar M."/>
        </authorList>
    </citation>
    <scope>NUCLEOTIDE SEQUENCE [LARGE SCALE GENOMIC DNA]</scope>
    <source>
        <strain evidence="3 4">ORNL</strain>
    </source>
</reference>
<protein>
    <submittedName>
        <fullName evidence="3">Uncharacterized protein</fullName>
    </submittedName>
</protein>
<keyword evidence="2" id="KW-0732">Signal</keyword>
<feature type="compositionally biased region" description="Polar residues" evidence="1">
    <location>
        <begin position="26"/>
        <end position="50"/>
    </location>
</feature>
<accession>A0A5B9EEY7</accession>
<proteinExistence type="predicted"/>
<dbReference type="Proteomes" id="UP000321820">
    <property type="component" value="Chromosome"/>
</dbReference>
<dbReference type="EMBL" id="CP042806">
    <property type="protein sequence ID" value="QEE28616.1"/>
    <property type="molecule type" value="Genomic_DNA"/>
</dbReference>
<gene>
    <name evidence="3" type="ORF">FTW19_11765</name>
</gene>
<organism evidence="3 4">
    <name type="scientific">Terriglobus albidus</name>
    <dbReference type="NCBI Taxonomy" id="1592106"/>
    <lineage>
        <taxon>Bacteria</taxon>
        <taxon>Pseudomonadati</taxon>
        <taxon>Acidobacteriota</taxon>
        <taxon>Terriglobia</taxon>
        <taxon>Terriglobales</taxon>
        <taxon>Acidobacteriaceae</taxon>
        <taxon>Terriglobus</taxon>
    </lineage>
</organism>
<dbReference type="OrthoDB" id="103230at2"/>
<feature type="chain" id="PRO_5023061031" evidence="2">
    <location>
        <begin position="24"/>
        <end position="427"/>
    </location>
</feature>
<dbReference type="AlphaFoldDB" id="A0A5B9EEY7"/>
<dbReference type="RefSeq" id="WP_147647806.1">
    <property type="nucleotide sequence ID" value="NZ_CP042806.1"/>
</dbReference>
<feature type="region of interest" description="Disordered" evidence="1">
    <location>
        <begin position="26"/>
        <end position="54"/>
    </location>
</feature>
<dbReference type="KEGG" id="talb:FTW19_11765"/>
<evidence type="ECO:0000313" key="3">
    <source>
        <dbReference type="EMBL" id="QEE28616.1"/>
    </source>
</evidence>
<name>A0A5B9EEY7_9BACT</name>
<keyword evidence="4" id="KW-1185">Reference proteome</keyword>